<evidence type="ECO:0000256" key="7">
    <source>
        <dbReference type="PROSITE-ProRule" id="PRU01373"/>
    </source>
</evidence>
<keyword evidence="8" id="KW-0732">Signal</keyword>
<dbReference type="UniPathway" id="UPA00219"/>
<dbReference type="InterPro" id="IPR036365">
    <property type="entry name" value="PGBD-like_sf"/>
</dbReference>
<dbReference type="GO" id="GO:0004180">
    <property type="term" value="F:carboxypeptidase activity"/>
    <property type="evidence" value="ECO:0007669"/>
    <property type="project" value="UniProtKB-ARBA"/>
</dbReference>
<evidence type="ECO:0000256" key="8">
    <source>
        <dbReference type="SAM" id="SignalP"/>
    </source>
</evidence>
<feature type="domain" description="L,D-TPase catalytic" evidence="9">
    <location>
        <begin position="297"/>
        <end position="476"/>
    </location>
</feature>
<dbReference type="InterPro" id="IPR038063">
    <property type="entry name" value="Transpep_catalytic_dom"/>
</dbReference>
<evidence type="ECO:0000313" key="10">
    <source>
        <dbReference type="EMBL" id="SES21634.1"/>
    </source>
</evidence>
<dbReference type="EMBL" id="FOGU01000007">
    <property type="protein sequence ID" value="SES21634.1"/>
    <property type="molecule type" value="Genomic_DNA"/>
</dbReference>
<protein>
    <submittedName>
        <fullName evidence="10">Murein L,D-transpeptidase YcbB/YkuD</fullName>
    </submittedName>
</protein>
<dbReference type="Gene3D" id="1.10.101.10">
    <property type="entry name" value="PGBD-like superfamily/PGBD"/>
    <property type="match status" value="1"/>
</dbReference>
<feature type="chain" id="PRO_5011548734" evidence="8">
    <location>
        <begin position="32"/>
        <end position="536"/>
    </location>
</feature>
<comment type="pathway">
    <text evidence="1 7">Cell wall biogenesis; peptidoglycan biosynthesis.</text>
</comment>
<dbReference type="PANTHER" id="PTHR41533">
    <property type="entry name" value="L,D-TRANSPEPTIDASE HI_1667-RELATED"/>
    <property type="match status" value="1"/>
</dbReference>
<dbReference type="AlphaFoldDB" id="A0A1H9VJ74"/>
<dbReference type="PANTHER" id="PTHR41533:SF2">
    <property type="entry name" value="BLR7131 PROTEIN"/>
    <property type="match status" value="1"/>
</dbReference>
<sequence length="536" mass="60768">MFLRTTRIVPLRHAAALCVAACLALPAAATAQVTAFKQAIAETASRDGELAEFYRSAEYAPLWVGGDEASRARREALLGAVSTAAAHGLPSRDYSPDRVLRLLREAESERDRGRVEVEMSRMFLKYARDLQSGILAPNRVVSHIKREAPRREADELLRKLADERPNALFRSLAPTSPEYRRLVRERLTLEEQRRMGGWGPRVPGGRLEQGDSGERVVALRNRLIAMDYLRRSPTAQYDARMAEAVQAFQRDHGLKVDGIAGESTLAEINRPIDDRIGQILVAMERERWLNSPDRGKRHVLVNLTDFKARIVDGGEVTFETKSIIGKDVPDRETPEFSDTMDHMVVNPSWYVPRSIVVNEYLPQLRRNPYALSHMKIVDRNGRSANRNRGFAQYNKSNFPFSMRQPPGPKNALGQVKFMFPNRYNIYLHDTPAQSLFTRDRRAFSHGCIRLDDPYEFAYALLERQESDPQGYFQNILNTRSERRVNLDQPVPVHLIYRTAFSKTTGGMEYRNDIYGRDAKILAALRSAGVAVDGKAS</sequence>
<dbReference type="InterPro" id="IPR005490">
    <property type="entry name" value="LD_TPept_cat_dom"/>
</dbReference>
<dbReference type="CDD" id="cd16913">
    <property type="entry name" value="YkuD_like"/>
    <property type="match status" value="1"/>
</dbReference>
<keyword evidence="11" id="KW-1185">Reference proteome</keyword>
<dbReference type="SUPFAM" id="SSF47090">
    <property type="entry name" value="PGBD-like"/>
    <property type="match status" value="1"/>
</dbReference>
<reference evidence="10 11" key="1">
    <citation type="submission" date="2016-10" db="EMBL/GenBank/DDBJ databases">
        <authorList>
            <person name="de Groot N.N."/>
        </authorList>
    </citation>
    <scope>NUCLEOTIDE SEQUENCE [LARGE SCALE GENOMIC DNA]</scope>
    <source>
        <strain evidence="10 11">DSM 23042</strain>
    </source>
</reference>
<comment type="similarity">
    <text evidence="2">Belongs to the YkuD family.</text>
</comment>
<keyword evidence="4 7" id="KW-0133">Cell shape</keyword>
<dbReference type="STRING" id="641238.SAMN04490244_107155"/>
<keyword evidence="3" id="KW-0808">Transferase</keyword>
<dbReference type="RefSeq" id="WP_092694396.1">
    <property type="nucleotide sequence ID" value="NZ_FOGU01000007.1"/>
</dbReference>
<dbReference type="InterPro" id="IPR052905">
    <property type="entry name" value="LD-transpeptidase_YkuD-like"/>
</dbReference>
<accession>A0A1H9VJ74</accession>
<evidence type="ECO:0000256" key="1">
    <source>
        <dbReference type="ARBA" id="ARBA00004752"/>
    </source>
</evidence>
<gene>
    <name evidence="10" type="ORF">SAMN04490244_107155</name>
</gene>
<dbReference type="Proteomes" id="UP000198885">
    <property type="component" value="Unassembled WGS sequence"/>
</dbReference>
<dbReference type="GO" id="GO:0016740">
    <property type="term" value="F:transferase activity"/>
    <property type="evidence" value="ECO:0007669"/>
    <property type="project" value="UniProtKB-KW"/>
</dbReference>
<dbReference type="PROSITE" id="PS52029">
    <property type="entry name" value="LD_TPASE"/>
    <property type="match status" value="1"/>
</dbReference>
<keyword evidence="5 7" id="KW-0573">Peptidoglycan synthesis</keyword>
<feature type="active site" description="Proton donor/acceptor" evidence="7">
    <location>
        <position position="428"/>
    </location>
</feature>
<feature type="signal peptide" evidence="8">
    <location>
        <begin position="1"/>
        <end position="31"/>
    </location>
</feature>
<dbReference type="GO" id="GO:0071555">
    <property type="term" value="P:cell wall organization"/>
    <property type="evidence" value="ECO:0007669"/>
    <property type="project" value="UniProtKB-UniRule"/>
</dbReference>
<evidence type="ECO:0000313" key="11">
    <source>
        <dbReference type="Proteomes" id="UP000198885"/>
    </source>
</evidence>
<dbReference type="GO" id="GO:0009252">
    <property type="term" value="P:peptidoglycan biosynthetic process"/>
    <property type="evidence" value="ECO:0007669"/>
    <property type="project" value="UniProtKB-UniPathway"/>
</dbReference>
<dbReference type="Gene3D" id="2.40.440.10">
    <property type="entry name" value="L,D-transpeptidase catalytic domain-like"/>
    <property type="match status" value="1"/>
</dbReference>
<keyword evidence="6 7" id="KW-0961">Cell wall biogenesis/degradation</keyword>
<dbReference type="InterPro" id="IPR002477">
    <property type="entry name" value="Peptidoglycan-bd-like"/>
</dbReference>
<dbReference type="OrthoDB" id="9778545at2"/>
<organism evidence="10 11">
    <name type="scientific">Tranquillimonas rosea</name>
    <dbReference type="NCBI Taxonomy" id="641238"/>
    <lineage>
        <taxon>Bacteria</taxon>
        <taxon>Pseudomonadati</taxon>
        <taxon>Pseudomonadota</taxon>
        <taxon>Alphaproteobacteria</taxon>
        <taxon>Rhodobacterales</taxon>
        <taxon>Roseobacteraceae</taxon>
        <taxon>Tranquillimonas</taxon>
    </lineage>
</organism>
<dbReference type="SUPFAM" id="SSF141523">
    <property type="entry name" value="L,D-transpeptidase catalytic domain-like"/>
    <property type="match status" value="1"/>
</dbReference>
<dbReference type="Pfam" id="PF01471">
    <property type="entry name" value="PG_binding_1"/>
    <property type="match status" value="1"/>
</dbReference>
<proteinExistence type="inferred from homology"/>
<evidence type="ECO:0000256" key="3">
    <source>
        <dbReference type="ARBA" id="ARBA00022679"/>
    </source>
</evidence>
<dbReference type="Pfam" id="PF20142">
    <property type="entry name" value="Scaffold"/>
    <property type="match status" value="1"/>
</dbReference>
<dbReference type="GO" id="GO:0008360">
    <property type="term" value="P:regulation of cell shape"/>
    <property type="evidence" value="ECO:0007669"/>
    <property type="project" value="UniProtKB-UniRule"/>
</dbReference>
<dbReference type="InterPro" id="IPR036366">
    <property type="entry name" value="PGBDSf"/>
</dbReference>
<evidence type="ECO:0000256" key="6">
    <source>
        <dbReference type="ARBA" id="ARBA00023316"/>
    </source>
</evidence>
<evidence type="ECO:0000256" key="4">
    <source>
        <dbReference type="ARBA" id="ARBA00022960"/>
    </source>
</evidence>
<name>A0A1H9VJ74_9RHOB</name>
<evidence type="ECO:0000256" key="2">
    <source>
        <dbReference type="ARBA" id="ARBA00005992"/>
    </source>
</evidence>
<feature type="active site" description="Nucleophile" evidence="7">
    <location>
        <position position="447"/>
    </location>
</feature>
<evidence type="ECO:0000259" key="9">
    <source>
        <dbReference type="PROSITE" id="PS52029"/>
    </source>
</evidence>
<dbReference type="Pfam" id="PF03734">
    <property type="entry name" value="YkuD"/>
    <property type="match status" value="1"/>
</dbReference>
<evidence type="ECO:0000256" key="5">
    <source>
        <dbReference type="ARBA" id="ARBA00022984"/>
    </source>
</evidence>
<dbReference type="InterPro" id="IPR045380">
    <property type="entry name" value="LD_TPept_scaffold_dom"/>
</dbReference>